<protein>
    <recommendedName>
        <fullName evidence="3">Flagellar basal-body/hook protein C-terminal domain-containing protein</fullName>
    </recommendedName>
</protein>
<evidence type="ECO:0000313" key="1">
    <source>
        <dbReference type="EMBL" id="ATC64130.1"/>
    </source>
</evidence>
<name>A0A290QAA1_9BACT</name>
<sequence>MISSVASSPYAYGQLELFEAPKQGMQRAFAQAGEAASRIADGEVTPDNMVDLLESEALAKANAAVLRTADDMIGWLFDEKA</sequence>
<organism evidence="1 2">
    <name type="scientific">Nibricoccus aquaticus</name>
    <dbReference type="NCBI Taxonomy" id="2576891"/>
    <lineage>
        <taxon>Bacteria</taxon>
        <taxon>Pseudomonadati</taxon>
        <taxon>Verrucomicrobiota</taxon>
        <taxon>Opitutia</taxon>
        <taxon>Opitutales</taxon>
        <taxon>Opitutaceae</taxon>
        <taxon>Nibricoccus</taxon>
    </lineage>
</organism>
<accession>A0A290QAA1</accession>
<reference evidence="1 2" key="1">
    <citation type="submission" date="2017-09" db="EMBL/GenBank/DDBJ databases">
        <title>Complete genome sequence of Verrucomicrobial strain HZ-65, isolated from freshwater.</title>
        <authorList>
            <person name="Choi A."/>
        </authorList>
    </citation>
    <scope>NUCLEOTIDE SEQUENCE [LARGE SCALE GENOMIC DNA]</scope>
    <source>
        <strain evidence="1 2">HZ-65</strain>
    </source>
</reference>
<dbReference type="OrthoDB" id="7210951at2"/>
<dbReference type="RefSeq" id="WP_096055762.1">
    <property type="nucleotide sequence ID" value="NZ_CP023344.1"/>
</dbReference>
<proteinExistence type="predicted"/>
<dbReference type="Proteomes" id="UP000217265">
    <property type="component" value="Chromosome"/>
</dbReference>
<dbReference type="KEGG" id="vbh:CMV30_09280"/>
<evidence type="ECO:0000313" key="2">
    <source>
        <dbReference type="Proteomes" id="UP000217265"/>
    </source>
</evidence>
<dbReference type="EMBL" id="CP023344">
    <property type="protein sequence ID" value="ATC64130.1"/>
    <property type="molecule type" value="Genomic_DNA"/>
</dbReference>
<gene>
    <name evidence="1" type="ORF">CMV30_09280</name>
</gene>
<dbReference type="AlphaFoldDB" id="A0A290QAA1"/>
<keyword evidence="2" id="KW-1185">Reference proteome</keyword>
<evidence type="ECO:0008006" key="3">
    <source>
        <dbReference type="Google" id="ProtNLM"/>
    </source>
</evidence>